<name>A0A443N0C8_9MAGN</name>
<evidence type="ECO:0000256" key="1">
    <source>
        <dbReference type="ARBA" id="ARBA00022737"/>
    </source>
</evidence>
<dbReference type="InterPro" id="IPR011990">
    <property type="entry name" value="TPR-like_helical_dom_sf"/>
</dbReference>
<evidence type="ECO:0000256" key="2">
    <source>
        <dbReference type="PROSITE-ProRule" id="PRU00708"/>
    </source>
</evidence>
<accession>A0A443N0C8</accession>
<dbReference type="InterPro" id="IPR002885">
    <property type="entry name" value="PPR_rpt"/>
</dbReference>
<dbReference type="InterPro" id="IPR051114">
    <property type="entry name" value="Mito_RNA_Proc_CCM1"/>
</dbReference>
<feature type="repeat" description="PPR" evidence="2">
    <location>
        <begin position="832"/>
        <end position="866"/>
    </location>
</feature>
<dbReference type="Pfam" id="PF12854">
    <property type="entry name" value="PPR_1"/>
    <property type="match status" value="3"/>
</dbReference>
<evidence type="ECO:0000313" key="4">
    <source>
        <dbReference type="EMBL" id="RWR71988.1"/>
    </source>
</evidence>
<keyword evidence="3" id="KW-0472">Membrane</keyword>
<feature type="repeat" description="PPR" evidence="2">
    <location>
        <begin position="657"/>
        <end position="691"/>
    </location>
</feature>
<dbReference type="Pfam" id="PF13041">
    <property type="entry name" value="PPR_2"/>
    <property type="match status" value="6"/>
</dbReference>
<dbReference type="PANTHER" id="PTHR47934">
    <property type="entry name" value="PENTATRICOPEPTIDE REPEAT-CONTAINING PROTEIN PET309, MITOCHONDRIAL"/>
    <property type="match status" value="1"/>
</dbReference>
<feature type="repeat" description="PPR" evidence="2">
    <location>
        <begin position="390"/>
        <end position="424"/>
    </location>
</feature>
<keyword evidence="5" id="KW-1185">Reference proteome</keyword>
<feature type="repeat" description="PPR" evidence="2">
    <location>
        <begin position="727"/>
        <end position="761"/>
    </location>
</feature>
<dbReference type="GO" id="GO:0007005">
    <property type="term" value="P:mitochondrion organization"/>
    <property type="evidence" value="ECO:0007669"/>
    <property type="project" value="TreeGrafter"/>
</dbReference>
<evidence type="ECO:0000313" key="5">
    <source>
        <dbReference type="Proteomes" id="UP000283530"/>
    </source>
</evidence>
<dbReference type="STRING" id="337451.A0A443N0C8"/>
<reference evidence="4 5" key="1">
    <citation type="journal article" date="2019" name="Nat. Plants">
        <title>Stout camphor tree genome fills gaps in understanding of flowering plant genome evolution.</title>
        <authorList>
            <person name="Chaw S.M."/>
            <person name="Liu Y.C."/>
            <person name="Wu Y.W."/>
            <person name="Wang H.Y."/>
            <person name="Lin C.I."/>
            <person name="Wu C.S."/>
            <person name="Ke H.M."/>
            <person name="Chang L.Y."/>
            <person name="Hsu C.Y."/>
            <person name="Yang H.T."/>
            <person name="Sudianto E."/>
            <person name="Hsu M.H."/>
            <person name="Wu K.P."/>
            <person name="Wang L.N."/>
            <person name="Leebens-Mack J.H."/>
            <person name="Tsai I.J."/>
        </authorList>
    </citation>
    <scope>NUCLEOTIDE SEQUENCE [LARGE SCALE GENOMIC DNA]</scope>
    <source>
        <strain evidence="5">cv. Chaw 1501</strain>
        <tissue evidence="4">Young leaves</tissue>
    </source>
</reference>
<dbReference type="Proteomes" id="UP000283530">
    <property type="component" value="Unassembled WGS sequence"/>
</dbReference>
<feature type="repeat" description="PPR" evidence="2">
    <location>
        <begin position="355"/>
        <end position="389"/>
    </location>
</feature>
<sequence>MSRRWAKMVFAQSQAVLSSIQSNRRFSPKTLAICPFYPFKITHIGFCESGRSISTQDDLIGLGDPDFCNSGNGVLSDRDNRLGESVSMEDFAFLNESVVDYDAAGSPDSSSCKYSDEAVLISDRIRGCNGVDFDDKTQKLLRQFRGKLDETLVINVLKLLGRSPQSGVRFFIWAGRQIGYQHTGSTYHALLDILGFSKRSRIPEHFLREIRDEDAEALGKLLNVLIRKCCWNGFWNEALEELGRLKDFGYKPSRTTYSALIQVLLKADRLDSAFLVHREMSDSGFNMDGFTLGCFARSLCKAGRWREALGIIEKEEFVPDTVIYTKMISGLCEASLFEEAMAFLHRMRANSCIPNVVTYRTLLSAFLKKRQLGRCKRILSMMVTEGCNPSPSMFNSLVHAFCNSGDYSYAYKLFKKMVDCSCRPGYVTYNILIGGICGNEELPSPDALELAEKAYAEMLDAGVVLNKVNVGHFARCLCAVAKYEKAFMVIREMMGRGFIPDTSTYGKVIAFLCQACKVEEAFLLLEDMKKNEIVPDVFTYTILIDSFCKVGLIQQARNLLNEMVRDGCAPNVVTYTALIHAYLKARKVSEANELFETMLTLGCVPTIVTYTALIDGHCKAGDVEKACQIYSRMRGSGNVPDVDMYFECDSNGTMEPNVFTYGALVDGLCKSHKVIEARDLLDAMVVAGCEPNHVVYDALIDGFCKVGKLDEAQEVFVKMSERGYSPNVYTYSSLIDRLFKDKRLDLALKVLSKMLENSCAPNVVTYTEMIDGLCKVGKTDEAYKLLAMMEEKGCRPNVVTYTAMIDGFGKVGKVDMCLELFRQMTEKGCAPNFVTYRVLINHCCVAGLLDEAHMLLEEMKQTYWPKHVPGYRNVIYGFSREFIVSLGLLEEITKYESVPLVPAYSILIDCFCKAGKLDLALELHNEICTHPSGGSSVAIYNLLIESLCLACKTQKAFELFGDMTRRGHIPELDLFICLVKGLIRVNRWDEALQLSHSLCHMVGTSFEKSVLCKESCRANLRALCCSPEVVKSGSQLPFIEIHLAPEEHPLSMVLLLMTTTLSNFGCQKQRAWEERQSREKLFNDVKHLGSERLPYRKGTQVEYGRNHKAKEGYIGLPTVLAIISLCVCLIQSYYVISFMQI</sequence>
<comment type="caution">
    <text evidence="4">The sequence shown here is derived from an EMBL/GenBank/DDBJ whole genome shotgun (WGS) entry which is preliminary data.</text>
</comment>
<dbReference type="GO" id="GO:0006396">
    <property type="term" value="P:RNA processing"/>
    <property type="evidence" value="ECO:0007669"/>
    <property type="project" value="TreeGrafter"/>
</dbReference>
<feature type="repeat" description="PPR" evidence="2">
    <location>
        <begin position="762"/>
        <end position="796"/>
    </location>
</feature>
<dbReference type="GO" id="GO:0003729">
    <property type="term" value="F:mRNA binding"/>
    <property type="evidence" value="ECO:0007669"/>
    <property type="project" value="TreeGrafter"/>
</dbReference>
<dbReference type="EMBL" id="QPKB01000001">
    <property type="protein sequence ID" value="RWR71988.1"/>
    <property type="molecule type" value="Genomic_DNA"/>
</dbReference>
<feature type="repeat" description="PPR" evidence="2">
    <location>
        <begin position="536"/>
        <end position="570"/>
    </location>
</feature>
<feature type="repeat" description="PPR" evidence="2">
    <location>
        <begin position="606"/>
        <end position="640"/>
    </location>
</feature>
<feature type="repeat" description="PPR" evidence="2">
    <location>
        <begin position="692"/>
        <end position="726"/>
    </location>
</feature>
<dbReference type="PANTHER" id="PTHR47934:SF28">
    <property type="entry name" value="OS04G0488500 PROTEIN"/>
    <property type="match status" value="1"/>
</dbReference>
<keyword evidence="3" id="KW-0812">Transmembrane</keyword>
<dbReference type="Pfam" id="PF01535">
    <property type="entry name" value="PPR"/>
    <property type="match status" value="3"/>
</dbReference>
<proteinExistence type="predicted"/>
<feature type="repeat" description="PPR" evidence="2">
    <location>
        <begin position="253"/>
        <end position="287"/>
    </location>
</feature>
<keyword evidence="3" id="KW-1133">Transmembrane helix</keyword>
<keyword evidence="1" id="KW-0677">Repeat</keyword>
<protein>
    <submittedName>
        <fullName evidence="4">Pentatricopeptide repeat-containing protein, mitochondrial isoform X1</fullName>
    </submittedName>
</protein>
<evidence type="ECO:0000256" key="3">
    <source>
        <dbReference type="SAM" id="Phobius"/>
    </source>
</evidence>
<organism evidence="4 5">
    <name type="scientific">Cinnamomum micranthum f. kanehirae</name>
    <dbReference type="NCBI Taxonomy" id="337451"/>
    <lineage>
        <taxon>Eukaryota</taxon>
        <taxon>Viridiplantae</taxon>
        <taxon>Streptophyta</taxon>
        <taxon>Embryophyta</taxon>
        <taxon>Tracheophyta</taxon>
        <taxon>Spermatophyta</taxon>
        <taxon>Magnoliopsida</taxon>
        <taxon>Magnoliidae</taxon>
        <taxon>Laurales</taxon>
        <taxon>Lauraceae</taxon>
        <taxon>Cinnamomum</taxon>
    </lineage>
</organism>
<feature type="repeat" description="PPR" evidence="2">
    <location>
        <begin position="936"/>
        <end position="970"/>
    </location>
</feature>
<feature type="transmembrane region" description="Helical" evidence="3">
    <location>
        <begin position="1113"/>
        <end position="1136"/>
    </location>
</feature>
<dbReference type="AlphaFoldDB" id="A0A443N0C8"/>
<dbReference type="PROSITE" id="PS51375">
    <property type="entry name" value="PPR"/>
    <property type="match status" value="15"/>
</dbReference>
<dbReference type="OrthoDB" id="185373at2759"/>
<feature type="repeat" description="PPR" evidence="2">
    <location>
        <begin position="320"/>
        <end position="354"/>
    </location>
</feature>
<gene>
    <name evidence="4" type="ORF">CKAN_00017800</name>
</gene>
<dbReference type="Gene3D" id="1.25.40.10">
    <property type="entry name" value="Tetratricopeptide repeat domain"/>
    <property type="match status" value="9"/>
</dbReference>
<feature type="repeat" description="PPR" evidence="2">
    <location>
        <begin position="571"/>
        <end position="605"/>
    </location>
</feature>
<feature type="repeat" description="PPR" evidence="2">
    <location>
        <begin position="797"/>
        <end position="831"/>
    </location>
</feature>
<dbReference type="GO" id="GO:0005739">
    <property type="term" value="C:mitochondrion"/>
    <property type="evidence" value="ECO:0007669"/>
    <property type="project" value="TreeGrafter"/>
</dbReference>
<dbReference type="NCBIfam" id="TIGR00756">
    <property type="entry name" value="PPR"/>
    <property type="match status" value="17"/>
</dbReference>
<feature type="repeat" description="PPR" evidence="2">
    <location>
        <begin position="501"/>
        <end position="535"/>
    </location>
</feature>